<gene>
    <name evidence="16" type="ORF">Vbra_17331</name>
</gene>
<evidence type="ECO:0000256" key="10">
    <source>
        <dbReference type="ARBA" id="ARBA00022726"/>
    </source>
</evidence>
<dbReference type="InterPro" id="IPR000836">
    <property type="entry name" value="PRTase_dom"/>
</dbReference>
<comment type="subcellular location">
    <subcellularLocation>
        <location evidence="2 13">Cytoplasm</location>
    </subcellularLocation>
</comment>
<dbReference type="OrthoDB" id="9449045at2759"/>
<feature type="domain" description="Phosphoribosyltransferase" evidence="15">
    <location>
        <begin position="61"/>
        <end position="215"/>
    </location>
</feature>
<dbReference type="GO" id="GO:0006178">
    <property type="term" value="P:guanine salvage"/>
    <property type="evidence" value="ECO:0007669"/>
    <property type="project" value="TreeGrafter"/>
</dbReference>
<keyword evidence="8 13" id="KW-0808">Transferase</keyword>
<evidence type="ECO:0000313" key="16">
    <source>
        <dbReference type="EMBL" id="CEM26301.1"/>
    </source>
</evidence>
<reference evidence="16 17" key="1">
    <citation type="submission" date="2014-11" db="EMBL/GenBank/DDBJ databases">
        <authorList>
            <person name="Zhu J."/>
            <person name="Qi W."/>
            <person name="Song R."/>
        </authorList>
    </citation>
    <scope>NUCLEOTIDE SEQUENCE [LARGE SCALE GENOMIC DNA]</scope>
</reference>
<evidence type="ECO:0000256" key="12">
    <source>
        <dbReference type="ARBA" id="ARBA00022842"/>
    </source>
</evidence>
<comment type="catalytic activity">
    <reaction evidence="13">
        <text>IMP + diphosphate = hypoxanthine + 5-phospho-alpha-D-ribose 1-diphosphate</text>
        <dbReference type="Rhea" id="RHEA:17973"/>
        <dbReference type="ChEBI" id="CHEBI:17368"/>
        <dbReference type="ChEBI" id="CHEBI:33019"/>
        <dbReference type="ChEBI" id="CHEBI:58017"/>
        <dbReference type="ChEBI" id="CHEBI:58053"/>
        <dbReference type="EC" id="2.4.2.8"/>
    </reaction>
</comment>
<evidence type="ECO:0000256" key="9">
    <source>
        <dbReference type="ARBA" id="ARBA00022723"/>
    </source>
</evidence>
<evidence type="ECO:0000256" key="14">
    <source>
        <dbReference type="SAM" id="MobiDB-lite"/>
    </source>
</evidence>
<keyword evidence="9 13" id="KW-0479">Metal-binding</keyword>
<dbReference type="GO" id="GO:0004422">
    <property type="term" value="F:hypoxanthine phosphoribosyltransferase activity"/>
    <property type="evidence" value="ECO:0007669"/>
    <property type="project" value="InterPro"/>
</dbReference>
<evidence type="ECO:0000259" key="15">
    <source>
        <dbReference type="Pfam" id="PF00156"/>
    </source>
</evidence>
<dbReference type="InterPro" id="IPR050408">
    <property type="entry name" value="HGPRT"/>
</dbReference>
<protein>
    <recommendedName>
        <fullName evidence="5 13">Hypoxanthine phosphoribosyltransferase</fullName>
        <ecNumber evidence="5 13">2.4.2.8</ecNumber>
    </recommendedName>
</protein>
<dbReference type="GO" id="GO:0005829">
    <property type="term" value="C:cytosol"/>
    <property type="evidence" value="ECO:0007669"/>
    <property type="project" value="TreeGrafter"/>
</dbReference>
<dbReference type="InterPro" id="IPR005904">
    <property type="entry name" value="Hxn_phspho_trans"/>
</dbReference>
<keyword evidence="11 13" id="KW-0547">Nucleotide-binding</keyword>
<dbReference type="GO" id="GO:0046100">
    <property type="term" value="P:hypoxanthine metabolic process"/>
    <property type="evidence" value="ECO:0007669"/>
    <property type="project" value="TreeGrafter"/>
</dbReference>
<keyword evidence="12 13" id="KW-0460">Magnesium</keyword>
<dbReference type="EC" id="2.4.2.8" evidence="5 13"/>
<dbReference type="GO" id="GO:0000166">
    <property type="term" value="F:nucleotide binding"/>
    <property type="evidence" value="ECO:0007669"/>
    <property type="project" value="UniProtKB-KW"/>
</dbReference>
<keyword evidence="10 13" id="KW-0660">Purine salvage</keyword>
<evidence type="ECO:0000256" key="4">
    <source>
        <dbReference type="ARBA" id="ARBA00008391"/>
    </source>
</evidence>
<comment type="pathway">
    <text evidence="3 13">Purine metabolism; IMP biosynthesis via salvage pathway; IMP from hypoxanthine: step 1/1.</text>
</comment>
<keyword evidence="7 13" id="KW-0328">Glycosyltransferase</keyword>
<evidence type="ECO:0000256" key="7">
    <source>
        <dbReference type="ARBA" id="ARBA00022676"/>
    </source>
</evidence>
<dbReference type="OMA" id="MQWRVAP"/>
<dbReference type="FunCoup" id="A0A0G4GBF6">
    <property type="interactions" value="32"/>
</dbReference>
<sequence length="250" mass="28243">MYSEPPSSKHRPTLQNPGSGEGRSEPVYISDDTGYALSHFLLPSHYQLDLERVLIPAGFILDRIEKLAHDIKTFYGDQDLHVLCILKGSRGFFNHLLSYLNKIHMYGRPYATSPPYMEHYVRLRSYVGTDSSGQLEVIAEDLSILKNKHVLIVEDIIDTGNTLTKFCDYLRAIGPKSIGIASLLEKRTDKSNGFRGDFVGFSCPDAFVVGFSLDYNEMFRDLEHLCIINDQAKQRYSSKRRPSVDNGVAS</sequence>
<feature type="region of interest" description="Disordered" evidence="14">
    <location>
        <begin position="1"/>
        <end position="25"/>
    </location>
</feature>
<name>A0A0G4GBF6_VITBC</name>
<keyword evidence="6 13" id="KW-0963">Cytoplasm</keyword>
<proteinExistence type="inferred from homology"/>
<dbReference type="AlphaFoldDB" id="A0A0G4GBF6"/>
<dbReference type="GO" id="GO:0032263">
    <property type="term" value="P:GMP salvage"/>
    <property type="evidence" value="ECO:0007669"/>
    <property type="project" value="TreeGrafter"/>
</dbReference>
<dbReference type="InParanoid" id="A0A0G4GBF6"/>
<dbReference type="CDD" id="cd06223">
    <property type="entry name" value="PRTases_typeI"/>
    <property type="match status" value="1"/>
</dbReference>
<dbReference type="STRING" id="1169540.A0A0G4GBF6"/>
<comment type="cofactor">
    <cofactor evidence="1 13">
        <name>Mg(2+)</name>
        <dbReference type="ChEBI" id="CHEBI:18420"/>
    </cofactor>
</comment>
<evidence type="ECO:0000256" key="3">
    <source>
        <dbReference type="ARBA" id="ARBA00004669"/>
    </source>
</evidence>
<dbReference type="EMBL" id="CDMY01000613">
    <property type="protein sequence ID" value="CEM26301.1"/>
    <property type="molecule type" value="Genomic_DNA"/>
</dbReference>
<dbReference type="PANTHER" id="PTHR43340">
    <property type="entry name" value="HYPOXANTHINE-GUANINE PHOSPHORIBOSYLTRANSFERASE"/>
    <property type="match status" value="1"/>
</dbReference>
<evidence type="ECO:0000256" key="6">
    <source>
        <dbReference type="ARBA" id="ARBA00022490"/>
    </source>
</evidence>
<dbReference type="NCBIfam" id="TIGR01203">
    <property type="entry name" value="HGPRTase"/>
    <property type="match status" value="1"/>
</dbReference>
<dbReference type="PhylomeDB" id="A0A0G4GBF6"/>
<evidence type="ECO:0000313" key="17">
    <source>
        <dbReference type="Proteomes" id="UP000041254"/>
    </source>
</evidence>
<dbReference type="UniPathway" id="UPA00591">
    <property type="reaction ID" value="UER00648"/>
</dbReference>
<dbReference type="Gene3D" id="3.40.50.2020">
    <property type="match status" value="1"/>
</dbReference>
<dbReference type="VEuPathDB" id="CryptoDB:Vbra_17331"/>
<evidence type="ECO:0000256" key="13">
    <source>
        <dbReference type="RuleBase" id="RU364099"/>
    </source>
</evidence>
<evidence type="ECO:0000256" key="8">
    <source>
        <dbReference type="ARBA" id="ARBA00022679"/>
    </source>
</evidence>
<evidence type="ECO:0000256" key="5">
    <source>
        <dbReference type="ARBA" id="ARBA00011895"/>
    </source>
</evidence>
<dbReference type="GO" id="GO:0032264">
    <property type="term" value="P:IMP salvage"/>
    <property type="evidence" value="ECO:0007669"/>
    <property type="project" value="UniProtKB-UniPathway"/>
</dbReference>
<keyword evidence="17" id="KW-1185">Reference proteome</keyword>
<dbReference type="Pfam" id="PF00156">
    <property type="entry name" value="Pribosyltran"/>
    <property type="match status" value="1"/>
</dbReference>
<dbReference type="GO" id="GO:0006166">
    <property type="term" value="P:purine ribonucleoside salvage"/>
    <property type="evidence" value="ECO:0007669"/>
    <property type="project" value="UniProtKB-KW"/>
</dbReference>
<dbReference type="InterPro" id="IPR029057">
    <property type="entry name" value="PRTase-like"/>
</dbReference>
<evidence type="ECO:0000256" key="1">
    <source>
        <dbReference type="ARBA" id="ARBA00001946"/>
    </source>
</evidence>
<dbReference type="SUPFAM" id="SSF53271">
    <property type="entry name" value="PRTase-like"/>
    <property type="match status" value="1"/>
</dbReference>
<accession>A0A0G4GBF6</accession>
<dbReference type="PANTHER" id="PTHR43340:SF1">
    <property type="entry name" value="HYPOXANTHINE PHOSPHORIBOSYLTRANSFERASE"/>
    <property type="match status" value="1"/>
</dbReference>
<dbReference type="GO" id="GO:0000287">
    <property type="term" value="F:magnesium ion binding"/>
    <property type="evidence" value="ECO:0007669"/>
    <property type="project" value="TreeGrafter"/>
</dbReference>
<comment type="similarity">
    <text evidence="4 13">Belongs to the purine/pyrimidine phosphoribosyltransferase family.</text>
</comment>
<evidence type="ECO:0000256" key="11">
    <source>
        <dbReference type="ARBA" id="ARBA00022741"/>
    </source>
</evidence>
<evidence type="ECO:0000256" key="2">
    <source>
        <dbReference type="ARBA" id="ARBA00004496"/>
    </source>
</evidence>
<dbReference type="Proteomes" id="UP000041254">
    <property type="component" value="Unassembled WGS sequence"/>
</dbReference>
<organism evidence="16 17">
    <name type="scientific">Vitrella brassicaformis (strain CCMP3155)</name>
    <dbReference type="NCBI Taxonomy" id="1169540"/>
    <lineage>
        <taxon>Eukaryota</taxon>
        <taxon>Sar</taxon>
        <taxon>Alveolata</taxon>
        <taxon>Colpodellida</taxon>
        <taxon>Vitrellaceae</taxon>
        <taxon>Vitrella</taxon>
    </lineage>
</organism>